<dbReference type="Pfam" id="PF00929">
    <property type="entry name" value="RNase_T"/>
    <property type="match status" value="1"/>
</dbReference>
<evidence type="ECO:0000256" key="6">
    <source>
        <dbReference type="ARBA" id="ARBA00022763"/>
    </source>
</evidence>
<dbReference type="GO" id="GO:0008310">
    <property type="term" value="F:single-stranded DNA 3'-5' DNA exonuclease activity"/>
    <property type="evidence" value="ECO:0007669"/>
    <property type="project" value="UniProtKB-EC"/>
</dbReference>
<dbReference type="PIRSF" id="PIRSF000977">
    <property type="entry name" value="Exodeoxyribonuclease_I"/>
    <property type="match status" value="1"/>
</dbReference>
<dbReference type="GO" id="GO:0046872">
    <property type="term" value="F:metal ion binding"/>
    <property type="evidence" value="ECO:0007669"/>
    <property type="project" value="UniProtKB-KW"/>
</dbReference>
<evidence type="ECO:0000256" key="7">
    <source>
        <dbReference type="ARBA" id="ARBA00022801"/>
    </source>
</evidence>
<evidence type="ECO:0000256" key="2">
    <source>
        <dbReference type="ARBA" id="ARBA00012108"/>
    </source>
</evidence>
<dbReference type="InterPro" id="IPR038649">
    <property type="entry name" value="EXOI_SH3_sf"/>
</dbReference>
<keyword evidence="5 15" id="KW-0479">Metal-binding</keyword>
<dbReference type="InterPro" id="IPR058561">
    <property type="entry name" value="Exonuc_1_C"/>
</dbReference>
<keyword evidence="19" id="KW-1185">Reference proteome</keyword>
<dbReference type="InterPro" id="IPR023607">
    <property type="entry name" value="Exodeoxyribonuclease_I"/>
</dbReference>
<evidence type="ECO:0000256" key="9">
    <source>
        <dbReference type="ARBA" id="ARBA00022842"/>
    </source>
</evidence>
<comment type="catalytic activity">
    <reaction evidence="1">
        <text>Exonucleolytic cleavage in the 3'- to 5'-direction to yield nucleoside 5'-phosphates.</text>
        <dbReference type="EC" id="3.1.11.1"/>
    </reaction>
</comment>
<feature type="binding site" evidence="15">
    <location>
        <position position="10"/>
    </location>
    <ligand>
        <name>Mg(2+)</name>
        <dbReference type="ChEBI" id="CHEBI:18420"/>
        <label>1</label>
    </ligand>
</feature>
<dbReference type="EMBL" id="CP062941">
    <property type="protein sequence ID" value="QOL49702.1"/>
    <property type="molecule type" value="Genomic_DNA"/>
</dbReference>
<evidence type="ECO:0000256" key="8">
    <source>
        <dbReference type="ARBA" id="ARBA00022839"/>
    </source>
</evidence>
<dbReference type="SUPFAM" id="SSF53098">
    <property type="entry name" value="Ribonuclease H-like"/>
    <property type="match status" value="1"/>
</dbReference>
<dbReference type="NCBIfam" id="NF008746">
    <property type="entry name" value="PRK11779.1"/>
    <property type="match status" value="1"/>
</dbReference>
<feature type="domain" description="ExoI SH3-like" evidence="16">
    <location>
        <begin position="197"/>
        <end position="356"/>
    </location>
</feature>
<dbReference type="GO" id="GO:0006281">
    <property type="term" value="P:DNA repair"/>
    <property type="evidence" value="ECO:0007669"/>
    <property type="project" value="UniProtKB-KW"/>
</dbReference>
<dbReference type="Gene3D" id="3.30.420.10">
    <property type="entry name" value="Ribonuclease H-like superfamily/Ribonuclease H"/>
    <property type="match status" value="1"/>
</dbReference>
<keyword evidence="7 18" id="KW-0378">Hydrolase</keyword>
<evidence type="ECO:0000256" key="1">
    <source>
        <dbReference type="ARBA" id="ARBA00000563"/>
    </source>
</evidence>
<evidence type="ECO:0000256" key="15">
    <source>
        <dbReference type="PIRSR" id="PIRSR000977-2"/>
    </source>
</evidence>
<feature type="binding site" evidence="14">
    <location>
        <position position="160"/>
    </location>
    <ligand>
        <name>substrate</name>
    </ligand>
</feature>
<proteinExistence type="predicted"/>
<dbReference type="InterPro" id="IPR013520">
    <property type="entry name" value="Ribonucl_H"/>
</dbReference>
<dbReference type="Pfam" id="PF26016">
    <property type="entry name" value="ExoI_C"/>
    <property type="match status" value="1"/>
</dbReference>
<feature type="binding site" evidence="15">
    <location>
        <position position="12"/>
    </location>
    <ligand>
        <name>Mg(2+)</name>
        <dbReference type="ChEBI" id="CHEBI:18420"/>
        <label>2</label>
    </ligand>
</feature>
<dbReference type="SMART" id="SM00479">
    <property type="entry name" value="EXOIII"/>
    <property type="match status" value="1"/>
</dbReference>
<keyword evidence="8" id="KW-0269">Exonuclease</keyword>
<keyword evidence="9 15" id="KW-0460">Magnesium</keyword>
<keyword evidence="11" id="KW-0234">DNA repair</keyword>
<evidence type="ECO:0000256" key="11">
    <source>
        <dbReference type="ARBA" id="ARBA00023204"/>
    </source>
</evidence>
<evidence type="ECO:0000313" key="19">
    <source>
        <dbReference type="Proteomes" id="UP000593875"/>
    </source>
</evidence>
<evidence type="ECO:0000256" key="10">
    <source>
        <dbReference type="ARBA" id="ARBA00023125"/>
    </source>
</evidence>
<accession>A0A7L9U617</accession>
<evidence type="ECO:0000256" key="3">
    <source>
        <dbReference type="ARBA" id="ARBA00019900"/>
    </source>
</evidence>
<dbReference type="CDD" id="cd06138">
    <property type="entry name" value="ExoI_N"/>
    <property type="match status" value="1"/>
</dbReference>
<dbReference type="RefSeq" id="WP_193686736.1">
    <property type="nucleotide sequence ID" value="NZ_CP062941.1"/>
</dbReference>
<dbReference type="PROSITE" id="PS51784">
    <property type="entry name" value="EXOI_SH3"/>
    <property type="match status" value="1"/>
</dbReference>
<reference evidence="18 19" key="1">
    <citation type="submission" date="2020-10" db="EMBL/GenBank/DDBJ databases">
        <title>Genome sequencing of Massilia sp. LPB0304.</title>
        <authorList>
            <person name="Kim J."/>
        </authorList>
    </citation>
    <scope>NUCLEOTIDE SEQUENCE [LARGE SCALE GENOMIC DNA]</scope>
    <source>
        <strain evidence="18 19">LPB0304</strain>
    </source>
</reference>
<dbReference type="EC" id="3.1.11.1" evidence="2"/>
<dbReference type="Gene3D" id="1.20.1280.70">
    <property type="entry name" value="Exonuclease ExoI, domain 3"/>
    <property type="match status" value="1"/>
</dbReference>
<gene>
    <name evidence="18" type="primary">sbcB</name>
    <name evidence="18" type="ORF">LPB04_22980</name>
</gene>
<dbReference type="PROSITE" id="PS51785">
    <property type="entry name" value="EXOI_C"/>
    <property type="match status" value="1"/>
</dbReference>
<evidence type="ECO:0000256" key="13">
    <source>
        <dbReference type="ARBA" id="ARBA00046792"/>
    </source>
</evidence>
<evidence type="ECO:0000256" key="4">
    <source>
        <dbReference type="ARBA" id="ARBA00022722"/>
    </source>
</evidence>
<organism evidence="18 19">
    <name type="scientific">Massilia litorea</name>
    <dbReference type="NCBI Taxonomy" id="2769491"/>
    <lineage>
        <taxon>Bacteria</taxon>
        <taxon>Pseudomonadati</taxon>
        <taxon>Pseudomonadota</taxon>
        <taxon>Betaproteobacteria</taxon>
        <taxon>Burkholderiales</taxon>
        <taxon>Oxalobacteraceae</taxon>
        <taxon>Telluria group</taxon>
        <taxon>Massilia</taxon>
    </lineage>
</organism>
<feature type="domain" description="ExoI C-terminal" evidence="17">
    <location>
        <begin position="359"/>
        <end position="478"/>
    </location>
</feature>
<dbReference type="InterPro" id="IPR012337">
    <property type="entry name" value="RNaseH-like_sf"/>
</dbReference>
<feature type="binding site" evidence="15">
    <location>
        <position position="181"/>
    </location>
    <ligand>
        <name>Mg(2+)</name>
        <dbReference type="ChEBI" id="CHEBI:18420"/>
        <label>2</label>
    </ligand>
</feature>
<dbReference type="InterPro" id="IPR036397">
    <property type="entry name" value="RNaseH_sf"/>
</dbReference>
<evidence type="ECO:0000259" key="16">
    <source>
        <dbReference type="PROSITE" id="PS51784"/>
    </source>
</evidence>
<dbReference type="KEGG" id="mlir:LPB04_22980"/>
<keyword evidence="4" id="KW-0540">Nuclease</keyword>
<dbReference type="FunFam" id="3.30.420.10:FF:000033">
    <property type="entry name" value="Exodeoxyribonuclease I"/>
    <property type="match status" value="1"/>
</dbReference>
<dbReference type="Pfam" id="PF08411">
    <property type="entry name" value="ExoI_SH3"/>
    <property type="match status" value="1"/>
</dbReference>
<evidence type="ECO:0000313" key="18">
    <source>
        <dbReference type="EMBL" id="QOL49702.1"/>
    </source>
</evidence>
<evidence type="ECO:0000259" key="17">
    <source>
        <dbReference type="PROSITE" id="PS51785"/>
    </source>
</evidence>
<dbReference type="AlphaFoldDB" id="A0A7L9U617"/>
<name>A0A7L9U617_9BURK</name>
<dbReference type="Proteomes" id="UP000593875">
    <property type="component" value="Chromosome"/>
</dbReference>
<dbReference type="Gene3D" id="1.10.287.1240">
    <property type="match status" value="1"/>
</dbReference>
<keyword evidence="10" id="KW-0238">DNA-binding</keyword>
<evidence type="ECO:0000256" key="14">
    <source>
        <dbReference type="PIRSR" id="PIRSR000977-1"/>
    </source>
</evidence>
<protein>
    <recommendedName>
        <fullName evidence="3">Exodeoxyribonuclease I</fullName>
        <ecNumber evidence="2">3.1.11.1</ecNumber>
    </recommendedName>
    <alternativeName>
        <fullName evidence="12">DNA deoxyribophosphodiesterase</fullName>
    </alternativeName>
</protein>
<dbReference type="InterPro" id="IPR013620">
    <property type="entry name" value="Exonuc_1_SH3"/>
</dbReference>
<dbReference type="GO" id="GO:0003677">
    <property type="term" value="F:DNA binding"/>
    <property type="evidence" value="ECO:0007669"/>
    <property type="project" value="UniProtKB-KW"/>
</dbReference>
<dbReference type="InterPro" id="IPR034747">
    <property type="entry name" value="EXOI_SH3"/>
</dbReference>
<comment type="cofactor">
    <cofactor evidence="15">
        <name>Mg(2+)</name>
        <dbReference type="ChEBI" id="CHEBI:18420"/>
    </cofactor>
    <text evidence="15">Binds 2 Mg(2+) ions per monomer.</text>
</comment>
<sequence>MSTHTFLWHDYETFGAQPRRDRPAQFAAIRTDAELNEIGEPLMLFCQPANDYLPDPQSCLITGITPQQCLELGVPEHEFARQIEAAFAEPGTIGVGYNTIRFDDEVTRFLFWRNLLDPYAREWQNNCGRWDLLDVVRMTYALRPEGIEWPTHPDGRPSFRLEDLTRANGLSHEAAHDALSDVRATIALARLIRNKQPRLFDFCLELRRKDKVASEMGLHLERAARQPFLHVSGMFPVENGCLALVWPLAQHPSNKNEILVWDCRHDPSELFSLDVETIRLRMFTRSADLPEGVTRLPIKSVHLNKSPMLVGNLKTLSPAMATRWGLDLDQAKAHAQLAANGPDMAAIWAQVYQKPASGNETDVDEDLYGGFVSNNDRRKLESLRMQTPAQLATSRPSFEDERLAELLWRYRARNFPQTLSEQEMESWEEHRAARLFDGAGGARTVDQLFGEIDALSETADERAEEILGALYEYVEAIAPSRY</sequence>
<evidence type="ECO:0000256" key="12">
    <source>
        <dbReference type="ARBA" id="ARBA00031220"/>
    </source>
</evidence>
<keyword evidence="6" id="KW-0227">DNA damage</keyword>
<comment type="subunit">
    <text evidence="13">Monomer. Interacts with ssb (via C-terminus); this interaction stimulates the exonuclease activity by recruiting the enzyme to its substrate.</text>
</comment>
<dbReference type="Gene3D" id="3.30.1520.20">
    <property type="entry name" value="Exonuclease ExoI, domain 2"/>
    <property type="match status" value="1"/>
</dbReference>
<evidence type="ECO:0000256" key="5">
    <source>
        <dbReference type="ARBA" id="ARBA00022723"/>
    </source>
</evidence>
<feature type="binding site" evidence="14">
    <location>
        <position position="12"/>
    </location>
    <ligand>
        <name>substrate</name>
    </ligand>
</feature>